<feature type="non-terminal residue" evidence="7">
    <location>
        <position position="1"/>
    </location>
</feature>
<dbReference type="EMBL" id="SCJN01000526">
    <property type="protein sequence ID" value="RXC99758.1"/>
    <property type="molecule type" value="Genomic_DNA"/>
</dbReference>
<evidence type="ECO:0000313" key="8">
    <source>
        <dbReference type="Proteomes" id="UP000288730"/>
    </source>
</evidence>
<keyword evidence="3 6" id="KW-0812">Transmembrane</keyword>
<organism evidence="7 8">
    <name type="scientific">Escherichia coli</name>
    <dbReference type="NCBI Taxonomy" id="562"/>
    <lineage>
        <taxon>Bacteria</taxon>
        <taxon>Pseudomonadati</taxon>
        <taxon>Pseudomonadota</taxon>
        <taxon>Gammaproteobacteria</taxon>
        <taxon>Enterobacterales</taxon>
        <taxon>Enterobacteriaceae</taxon>
        <taxon>Escherichia</taxon>
    </lineage>
</organism>
<gene>
    <name evidence="7" type="ORF">EPS76_27900</name>
</gene>
<evidence type="ECO:0000256" key="1">
    <source>
        <dbReference type="ARBA" id="ARBA00004651"/>
    </source>
</evidence>
<evidence type="ECO:0000256" key="4">
    <source>
        <dbReference type="ARBA" id="ARBA00022989"/>
    </source>
</evidence>
<evidence type="ECO:0000256" key="6">
    <source>
        <dbReference type="SAM" id="Phobius"/>
    </source>
</evidence>
<dbReference type="InterPro" id="IPR037185">
    <property type="entry name" value="EmrE-like"/>
</dbReference>
<comment type="caution">
    <text evidence="7">The sequence shown here is derived from an EMBL/GenBank/DDBJ whole genome shotgun (WGS) entry which is preliminary data.</text>
</comment>
<keyword evidence="2" id="KW-1003">Cell membrane</keyword>
<proteinExistence type="predicted"/>
<dbReference type="AlphaFoldDB" id="A0A444R4I3"/>
<accession>A0A444R4I3</accession>
<evidence type="ECO:0000256" key="5">
    <source>
        <dbReference type="ARBA" id="ARBA00023136"/>
    </source>
</evidence>
<feature type="transmembrane region" description="Helical" evidence="6">
    <location>
        <begin position="25"/>
        <end position="44"/>
    </location>
</feature>
<evidence type="ECO:0000313" key="7">
    <source>
        <dbReference type="EMBL" id="RXC99758.1"/>
    </source>
</evidence>
<keyword evidence="4 6" id="KW-1133">Transmembrane helix</keyword>
<reference evidence="7 8" key="1">
    <citation type="submission" date="2019-01" db="EMBL/GenBank/DDBJ databases">
        <title>Genomic analysis of febrile catheter-associated UTI E. coli isolates.</title>
        <authorList>
            <person name="Potter R."/>
            <person name="Zou Z."/>
            <person name="Henderson J."/>
            <person name="Dantas G."/>
        </authorList>
    </citation>
    <scope>NUCLEOTIDE SEQUENCE [LARGE SCALE GENOMIC DNA]</scope>
    <source>
        <strain evidence="7 8">29_CAASB</strain>
    </source>
</reference>
<dbReference type="SUPFAM" id="SSF103481">
    <property type="entry name" value="Multidrug resistance efflux transporter EmrE"/>
    <property type="match status" value="1"/>
</dbReference>
<dbReference type="Proteomes" id="UP000288730">
    <property type="component" value="Unassembled WGS sequence"/>
</dbReference>
<protein>
    <submittedName>
        <fullName evidence="7">Chemotaxis protein CheD</fullName>
    </submittedName>
</protein>
<name>A0A444R4I3_ECOLX</name>
<evidence type="ECO:0000256" key="3">
    <source>
        <dbReference type="ARBA" id="ARBA00022692"/>
    </source>
</evidence>
<comment type="subcellular location">
    <subcellularLocation>
        <location evidence="1">Cell membrane</location>
        <topology evidence="1">Multi-pass membrane protein</topology>
    </subcellularLocation>
</comment>
<keyword evidence="5 6" id="KW-0472">Membrane</keyword>
<sequence>QYIGPTLMFLLAVTFYGEKPGADKMVTFTFIWVALAIFVMDAIYTQRRTSK</sequence>
<evidence type="ECO:0000256" key="2">
    <source>
        <dbReference type="ARBA" id="ARBA00022475"/>
    </source>
</evidence>